<evidence type="ECO:0000313" key="1">
    <source>
        <dbReference type="EMBL" id="MDQ0362379.1"/>
    </source>
</evidence>
<protein>
    <submittedName>
        <fullName evidence="1">Ornithine cyclodeaminase/alanine dehydrogenase-like protein (Mu-crystallin family)</fullName>
    </submittedName>
</protein>
<sequence>MREDAYRGILSNRILKLTDKYTKEELDKKTIDEIEMILYDHKESTYISDDELKAYETE</sequence>
<name>A0ABU0E655_9FIRM</name>
<keyword evidence="2" id="KW-1185">Reference proteome</keyword>
<comment type="caution">
    <text evidence="1">The sequence shown here is derived from an EMBL/GenBank/DDBJ whole genome shotgun (WGS) entry which is preliminary data.</text>
</comment>
<proteinExistence type="predicted"/>
<evidence type="ECO:0000313" key="2">
    <source>
        <dbReference type="Proteomes" id="UP001230220"/>
    </source>
</evidence>
<dbReference type="Proteomes" id="UP001230220">
    <property type="component" value="Unassembled WGS sequence"/>
</dbReference>
<dbReference type="EMBL" id="JAUSUR010000006">
    <property type="protein sequence ID" value="MDQ0362379.1"/>
    <property type="molecule type" value="Genomic_DNA"/>
</dbReference>
<reference evidence="1 2" key="1">
    <citation type="submission" date="2023-07" db="EMBL/GenBank/DDBJ databases">
        <title>Genomic Encyclopedia of Type Strains, Phase IV (KMG-IV): sequencing the most valuable type-strain genomes for metagenomic binning, comparative biology and taxonomic classification.</title>
        <authorList>
            <person name="Goeker M."/>
        </authorList>
    </citation>
    <scope>NUCLEOTIDE SEQUENCE [LARGE SCALE GENOMIC DNA]</scope>
    <source>
        <strain evidence="1 2">DSM 16784</strain>
    </source>
</reference>
<accession>A0ABU0E655</accession>
<dbReference type="RefSeq" id="WP_307409949.1">
    <property type="nucleotide sequence ID" value="NZ_JAUSUR010000006.1"/>
</dbReference>
<gene>
    <name evidence="1" type="ORF">J2S15_003133</name>
</gene>
<organism evidence="1 2">
    <name type="scientific">Breznakia pachnodae</name>
    <dbReference type="NCBI Taxonomy" id="265178"/>
    <lineage>
        <taxon>Bacteria</taxon>
        <taxon>Bacillati</taxon>
        <taxon>Bacillota</taxon>
        <taxon>Erysipelotrichia</taxon>
        <taxon>Erysipelotrichales</taxon>
        <taxon>Erysipelotrichaceae</taxon>
        <taxon>Breznakia</taxon>
    </lineage>
</organism>